<protein>
    <recommendedName>
        <fullName evidence="1">Beta-ketoacyl-[acyl-carrier-protein] synthase III N-terminal domain-containing protein</fullName>
    </recommendedName>
</protein>
<organism evidence="2 3">
    <name type="scientific">Candidatus Gottesmanbacteria bacterium GW2011_GWA1_43_11</name>
    <dbReference type="NCBI Taxonomy" id="1618436"/>
    <lineage>
        <taxon>Bacteria</taxon>
        <taxon>Candidatus Gottesmaniibacteriota</taxon>
    </lineage>
</organism>
<dbReference type="InterPro" id="IPR016039">
    <property type="entry name" value="Thiolase-like"/>
</dbReference>
<name>A0A0G1FFK5_9BACT</name>
<dbReference type="PANTHER" id="PTHR34069:SF2">
    <property type="entry name" value="BETA-KETOACYL-[ACYL-CARRIER-PROTEIN] SYNTHASE III"/>
    <property type="match status" value="1"/>
</dbReference>
<reference evidence="2 3" key="1">
    <citation type="journal article" date="2015" name="Nature">
        <title>rRNA introns, odd ribosomes, and small enigmatic genomes across a large radiation of phyla.</title>
        <authorList>
            <person name="Brown C.T."/>
            <person name="Hug L.A."/>
            <person name="Thomas B.C."/>
            <person name="Sharon I."/>
            <person name="Castelle C.J."/>
            <person name="Singh A."/>
            <person name="Wilkins M.J."/>
            <person name="Williams K.H."/>
            <person name="Banfield J.F."/>
        </authorList>
    </citation>
    <scope>NUCLEOTIDE SEQUENCE [LARGE SCALE GENOMIC DNA]</scope>
</reference>
<sequence length="234" mass="25331">MIGIVSYGAYVPKYRIKTEEIARVWKKDPAEIRNSLGIVEKAVASWDEDAVTLGLEAAIRCLGTRFRPDNIGAILVGSETHPYAVNPTSTIIGEFLGIGHHYFAADLEFACKAGTAAIELIAGLIKSGQVNYGLAVGTDVAQSRPHDVLEYTSGAGAAAFLLGNSSQEIIAELVAFTSYSSDTPDFWRRDGIRFPSHSGRFSGEPAYFTHVLGAANLLFKKTKTKPADYDYCVF</sequence>
<feature type="non-terminal residue" evidence="2">
    <location>
        <position position="234"/>
    </location>
</feature>
<dbReference type="Proteomes" id="UP000034543">
    <property type="component" value="Unassembled WGS sequence"/>
</dbReference>
<dbReference type="CDD" id="cd00827">
    <property type="entry name" value="init_cond_enzymes"/>
    <property type="match status" value="1"/>
</dbReference>
<dbReference type="STRING" id="1618436.UV59_C0006G0084"/>
<dbReference type="AlphaFoldDB" id="A0A0G1FFK5"/>
<dbReference type="EMBL" id="LCFB01000006">
    <property type="protein sequence ID" value="KKS85628.1"/>
    <property type="molecule type" value="Genomic_DNA"/>
</dbReference>
<dbReference type="NCBIfam" id="NF003274">
    <property type="entry name" value="PRK04262.1"/>
    <property type="match status" value="1"/>
</dbReference>
<evidence type="ECO:0000313" key="3">
    <source>
        <dbReference type="Proteomes" id="UP000034543"/>
    </source>
</evidence>
<dbReference type="PANTHER" id="PTHR34069">
    <property type="entry name" value="3-OXOACYL-[ACYL-CARRIER-PROTEIN] SYNTHASE 3"/>
    <property type="match status" value="1"/>
</dbReference>
<dbReference type="Pfam" id="PF08545">
    <property type="entry name" value="ACP_syn_III"/>
    <property type="match status" value="1"/>
</dbReference>
<dbReference type="SUPFAM" id="SSF53901">
    <property type="entry name" value="Thiolase-like"/>
    <property type="match status" value="2"/>
</dbReference>
<dbReference type="PATRIC" id="fig|1618436.3.peg.380"/>
<dbReference type="InterPro" id="IPR013751">
    <property type="entry name" value="ACP_syn_III_N"/>
</dbReference>
<feature type="domain" description="Beta-ketoacyl-[acyl-carrier-protein] synthase III N-terminal" evidence="1">
    <location>
        <begin position="106"/>
        <end position="169"/>
    </location>
</feature>
<evidence type="ECO:0000313" key="2">
    <source>
        <dbReference type="EMBL" id="KKS85628.1"/>
    </source>
</evidence>
<dbReference type="GO" id="GO:0006633">
    <property type="term" value="P:fatty acid biosynthetic process"/>
    <property type="evidence" value="ECO:0007669"/>
    <property type="project" value="InterPro"/>
</dbReference>
<proteinExistence type="predicted"/>
<dbReference type="GO" id="GO:0044550">
    <property type="term" value="P:secondary metabolite biosynthetic process"/>
    <property type="evidence" value="ECO:0007669"/>
    <property type="project" value="TreeGrafter"/>
</dbReference>
<comment type="caution">
    <text evidence="2">The sequence shown here is derived from an EMBL/GenBank/DDBJ whole genome shotgun (WGS) entry which is preliminary data.</text>
</comment>
<accession>A0A0G1FFK5</accession>
<evidence type="ECO:0000259" key="1">
    <source>
        <dbReference type="Pfam" id="PF08545"/>
    </source>
</evidence>
<dbReference type="GO" id="GO:0004315">
    <property type="term" value="F:3-oxoacyl-[acyl-carrier-protein] synthase activity"/>
    <property type="evidence" value="ECO:0007669"/>
    <property type="project" value="InterPro"/>
</dbReference>
<gene>
    <name evidence="2" type="ORF">UV59_C0006G0084</name>
</gene>
<dbReference type="Gene3D" id="3.40.47.10">
    <property type="match status" value="1"/>
</dbReference>